<evidence type="ECO:0000256" key="4">
    <source>
        <dbReference type="ARBA" id="ARBA00016094"/>
    </source>
</evidence>
<dbReference type="InterPro" id="IPR036020">
    <property type="entry name" value="WW_dom_sf"/>
</dbReference>
<evidence type="ECO:0000256" key="10">
    <source>
        <dbReference type="ARBA" id="ARBA00023228"/>
    </source>
</evidence>
<dbReference type="EnsemblMetazoa" id="SSS_1115s_mrna">
    <property type="protein sequence ID" value="KAF7493272.1"/>
    <property type="gene ID" value="SSS_1115"/>
</dbReference>
<comment type="similarity">
    <text evidence="3">Belongs to the short-chain dehydrogenases/reductases (SDR) family.</text>
</comment>
<evidence type="ECO:0000256" key="7">
    <source>
        <dbReference type="ARBA" id="ARBA00022857"/>
    </source>
</evidence>
<dbReference type="InterPro" id="IPR001202">
    <property type="entry name" value="WW_dom"/>
</dbReference>
<keyword evidence="8" id="KW-0560">Oxidoreductase</keyword>
<gene>
    <name evidence="12" type="ORF">SSS_1115</name>
</gene>
<dbReference type="PROSITE" id="PS01159">
    <property type="entry name" value="WW_DOMAIN_1"/>
    <property type="match status" value="2"/>
</dbReference>
<dbReference type="OrthoDB" id="9989144at2759"/>
<evidence type="ECO:0000256" key="8">
    <source>
        <dbReference type="ARBA" id="ARBA00023002"/>
    </source>
</evidence>
<evidence type="ECO:0000256" key="6">
    <source>
        <dbReference type="ARBA" id="ARBA00022703"/>
    </source>
</evidence>
<dbReference type="PANTHER" id="PTHR24320:SF282">
    <property type="entry name" value="WW DOMAIN-CONTAINING OXIDOREDUCTASE"/>
    <property type="match status" value="1"/>
</dbReference>
<evidence type="ECO:0000256" key="5">
    <source>
        <dbReference type="ARBA" id="ARBA00022687"/>
    </source>
</evidence>
<dbReference type="SUPFAM" id="SSF51045">
    <property type="entry name" value="WW domain"/>
    <property type="match status" value="1"/>
</dbReference>
<evidence type="ECO:0000256" key="3">
    <source>
        <dbReference type="ARBA" id="ARBA00006484"/>
    </source>
</evidence>
<dbReference type="Pfam" id="PF00106">
    <property type="entry name" value="adh_short"/>
    <property type="match status" value="1"/>
</dbReference>
<dbReference type="Gene3D" id="2.20.70.10">
    <property type="match status" value="1"/>
</dbReference>
<dbReference type="Gene3D" id="3.40.50.720">
    <property type="entry name" value="NAD(P)-binding Rossmann-like Domain"/>
    <property type="match status" value="1"/>
</dbReference>
<keyword evidence="5" id="KW-0879">Wnt signaling pathway</keyword>
<keyword evidence="7" id="KW-0521">NADP</keyword>
<evidence type="ECO:0000313" key="13">
    <source>
        <dbReference type="EnsemblMetazoa" id="KAF7493272.1"/>
    </source>
</evidence>
<evidence type="ECO:0000256" key="2">
    <source>
        <dbReference type="ARBA" id="ARBA00004555"/>
    </source>
</evidence>
<dbReference type="GO" id="GO:0005764">
    <property type="term" value="C:lysosome"/>
    <property type="evidence" value="ECO:0007669"/>
    <property type="project" value="UniProtKB-SubCell"/>
</dbReference>
<comment type="subcellular location">
    <subcellularLocation>
        <location evidence="2">Golgi apparatus</location>
    </subcellularLocation>
    <subcellularLocation>
        <location evidence="1">Lysosome</location>
    </subcellularLocation>
</comment>
<accession>A0A834VDB0</accession>
<keyword evidence="14" id="KW-1185">Reference proteome</keyword>
<feature type="domain" description="WW" evidence="11">
    <location>
        <begin position="53"/>
        <end position="87"/>
    </location>
</feature>
<dbReference type="PROSITE" id="PS50020">
    <property type="entry name" value="WW_DOMAIN_2"/>
    <property type="match status" value="2"/>
</dbReference>
<evidence type="ECO:0000256" key="9">
    <source>
        <dbReference type="ARBA" id="ARBA00023034"/>
    </source>
</evidence>
<dbReference type="GO" id="GO:0016055">
    <property type="term" value="P:Wnt signaling pathway"/>
    <property type="evidence" value="ECO:0007669"/>
    <property type="project" value="UniProtKB-KW"/>
</dbReference>
<dbReference type="InterPro" id="IPR036291">
    <property type="entry name" value="NAD(P)-bd_dom_sf"/>
</dbReference>
<keyword evidence="9" id="KW-0333">Golgi apparatus</keyword>
<evidence type="ECO:0000313" key="12">
    <source>
        <dbReference type="EMBL" id="KAF7493272.1"/>
    </source>
</evidence>
<name>A0A834VDB0_SARSC</name>
<evidence type="ECO:0000313" key="14">
    <source>
        <dbReference type="Proteomes" id="UP000070412"/>
    </source>
</evidence>
<dbReference type="CDD" id="cd00201">
    <property type="entry name" value="WW"/>
    <property type="match status" value="1"/>
</dbReference>
<proteinExistence type="inferred from homology"/>
<dbReference type="SUPFAM" id="SSF51735">
    <property type="entry name" value="NAD(P)-binding Rossmann-fold domains"/>
    <property type="match status" value="1"/>
</dbReference>
<evidence type="ECO:0000256" key="1">
    <source>
        <dbReference type="ARBA" id="ARBA00004371"/>
    </source>
</evidence>
<dbReference type="PANTHER" id="PTHR24320">
    <property type="entry name" value="RETINOL DEHYDROGENASE"/>
    <property type="match status" value="1"/>
</dbReference>
<reference evidence="13" key="3">
    <citation type="submission" date="2022-06" db="UniProtKB">
        <authorList>
            <consortium name="EnsemblMetazoa"/>
        </authorList>
    </citation>
    <scope>IDENTIFICATION</scope>
</reference>
<dbReference type="AlphaFoldDB" id="A0A834VDB0"/>
<dbReference type="GO" id="GO:0005794">
    <property type="term" value="C:Golgi apparatus"/>
    <property type="evidence" value="ECO:0007669"/>
    <property type="project" value="UniProtKB-SubCell"/>
</dbReference>
<evidence type="ECO:0000259" key="11">
    <source>
        <dbReference type="PROSITE" id="PS50020"/>
    </source>
</evidence>
<dbReference type="Pfam" id="PF00397">
    <property type="entry name" value="WW"/>
    <property type="match status" value="1"/>
</dbReference>
<reference evidence="14" key="1">
    <citation type="journal article" date="2020" name="PLoS Negl. Trop. Dis.">
        <title>High-quality nuclear genome for Sarcoptes scabiei-A critical resource for a neglected parasite.</title>
        <authorList>
            <person name="Korhonen P.K."/>
            <person name="Gasser R.B."/>
            <person name="Ma G."/>
            <person name="Wang T."/>
            <person name="Stroehlein A.J."/>
            <person name="Young N.D."/>
            <person name="Ang C.S."/>
            <person name="Fernando D.D."/>
            <person name="Lu H.C."/>
            <person name="Taylor S."/>
            <person name="Reynolds S.L."/>
            <person name="Mofiz E."/>
            <person name="Najaraj S.H."/>
            <person name="Gowda H."/>
            <person name="Madugundu A."/>
            <person name="Renuse S."/>
            <person name="Holt D."/>
            <person name="Pandey A."/>
            <person name="Papenfuss A.T."/>
            <person name="Fischer K."/>
        </authorList>
    </citation>
    <scope>NUCLEOTIDE SEQUENCE [LARGE SCALE GENOMIC DNA]</scope>
</reference>
<feature type="domain" description="WW" evidence="11">
    <location>
        <begin position="12"/>
        <end position="45"/>
    </location>
</feature>
<dbReference type="GO" id="GO:0006915">
    <property type="term" value="P:apoptotic process"/>
    <property type="evidence" value="ECO:0007669"/>
    <property type="project" value="UniProtKB-KW"/>
</dbReference>
<keyword evidence="10" id="KW-0458">Lysosome</keyword>
<dbReference type="FunFam" id="3.40.50.720:FF:000353">
    <property type="entry name" value="WW domain-containing oxidoreductase"/>
    <property type="match status" value="1"/>
</dbReference>
<organism evidence="12">
    <name type="scientific">Sarcoptes scabiei</name>
    <name type="common">Itch mite</name>
    <name type="synonym">Acarus scabiei</name>
    <dbReference type="NCBI Taxonomy" id="52283"/>
    <lineage>
        <taxon>Eukaryota</taxon>
        <taxon>Metazoa</taxon>
        <taxon>Ecdysozoa</taxon>
        <taxon>Arthropoda</taxon>
        <taxon>Chelicerata</taxon>
        <taxon>Arachnida</taxon>
        <taxon>Acari</taxon>
        <taxon>Acariformes</taxon>
        <taxon>Sarcoptiformes</taxon>
        <taxon>Astigmata</taxon>
        <taxon>Psoroptidia</taxon>
        <taxon>Sarcoptoidea</taxon>
        <taxon>Sarcoptidae</taxon>
        <taxon>Sarcoptinae</taxon>
        <taxon>Sarcoptes</taxon>
    </lineage>
</organism>
<dbReference type="PRINTS" id="PR00081">
    <property type="entry name" value="GDHRDH"/>
</dbReference>
<protein>
    <recommendedName>
        <fullName evidence="4">WW domain-containing oxidoreductase</fullName>
    </recommendedName>
</protein>
<keyword evidence="6" id="KW-0053">Apoptosis</keyword>
<dbReference type="EMBL" id="WVUK01000056">
    <property type="protein sequence ID" value="KAF7493272.1"/>
    <property type="molecule type" value="Genomic_DNA"/>
</dbReference>
<dbReference type="Proteomes" id="UP000070412">
    <property type="component" value="Unassembled WGS sequence"/>
</dbReference>
<dbReference type="GO" id="GO:0016491">
    <property type="term" value="F:oxidoreductase activity"/>
    <property type="evidence" value="ECO:0007669"/>
    <property type="project" value="UniProtKB-KW"/>
</dbReference>
<dbReference type="InterPro" id="IPR002347">
    <property type="entry name" value="SDR_fam"/>
</dbReference>
<reference evidence="12" key="2">
    <citation type="submission" date="2020-01" db="EMBL/GenBank/DDBJ databases">
        <authorList>
            <person name="Korhonen P.K.K."/>
            <person name="Guangxu M.G."/>
            <person name="Wang T.W."/>
            <person name="Stroehlein A.J.S."/>
            <person name="Young N.D."/>
            <person name="Ang C.-S.A."/>
            <person name="Fernando D.W.F."/>
            <person name="Lu H.L."/>
            <person name="Taylor S.T."/>
            <person name="Ehtesham M.E.M."/>
            <person name="Najaraj S.H.N."/>
            <person name="Harsha G.H.G."/>
            <person name="Madugundu A.M."/>
            <person name="Renuse S.R."/>
            <person name="Holt D.H."/>
            <person name="Pandey A.P."/>
            <person name="Papenfuss A.P."/>
            <person name="Gasser R.B.G."/>
            <person name="Fischer K.F."/>
        </authorList>
    </citation>
    <scope>NUCLEOTIDE SEQUENCE</scope>
    <source>
        <strain evidence="12">SSS_KF_BRIS2020</strain>
    </source>
</reference>
<sequence>MNALLPDTDSEDELPENWERKISLTNKVYYLNLRTNRTQWTHPISGKRRAVKSQFSNGWKREFDVQTLTAFFRNTITGQSTFTDPRLASAYEMNNFPVSKMSDFGPKSTADDVLEHFDIESKVAIVTGSNCGIGFEIARALALKKVHVIMGCRNHFKAMEAIKKIQAIEPNARLTFIECDLADLNNVKVFCSKFISMNIPLDILIMNAGLTSIPYSLTVDGYETVFQVNYLSQFYMVRMLEKKLIQSHSRVVIVASESHRFSTLRRSNIHRDWNPRRYISFMAYNDSKLCNILFAKYLQKRLIDSHVSVVSCHPGNFVQTEIKRYWWLLRILYFLVKPFTKTANQGAATVVYCAIAENSKEIGGKYFINCKECEPSNASKDMELAEILWELSSDMIETLDRSQSIDSSH</sequence>
<dbReference type="SMART" id="SM00456">
    <property type="entry name" value="WW"/>
    <property type="match status" value="2"/>
</dbReference>